<reference evidence="6" key="1">
    <citation type="submission" date="2025-08" db="UniProtKB">
        <authorList>
            <consortium name="RefSeq"/>
        </authorList>
    </citation>
    <scope>IDENTIFICATION</scope>
</reference>
<keyword evidence="2" id="KW-0805">Transcription regulation</keyword>
<dbReference type="Proteomes" id="UP000515156">
    <property type="component" value="Chromosome 8"/>
</dbReference>
<evidence type="ECO:0000256" key="3">
    <source>
        <dbReference type="ARBA" id="ARBA00023163"/>
    </source>
</evidence>
<comment type="subcellular location">
    <subcellularLocation>
        <location evidence="1">Nucleus</location>
    </subcellularLocation>
</comment>
<dbReference type="OrthoDB" id="691130at2759"/>
<evidence type="ECO:0000256" key="2">
    <source>
        <dbReference type="ARBA" id="ARBA00023015"/>
    </source>
</evidence>
<dbReference type="AlphaFoldDB" id="A0A6P7YVJ2"/>
<keyword evidence="5" id="KW-1185">Reference proteome</keyword>
<accession>A0A6P7YVJ2</accession>
<proteinExistence type="predicted"/>
<sequence>MEEKPTIAFATIPTASRVIQTVASQMSQGVPGQAVTILQSTTPVTLGQHQLPVRAVTQNGKHALPTNSIGGNTYALTNPLQLLAAQASSSTPVAVVRACEAEAIYTVSSLDEPNVKKARVDDPSGAVTAAQAGVITSTASQAQGSGE</sequence>
<organism evidence="5 6">
    <name type="scientific">Microcaecilia unicolor</name>
    <dbReference type="NCBI Taxonomy" id="1415580"/>
    <lineage>
        <taxon>Eukaryota</taxon>
        <taxon>Metazoa</taxon>
        <taxon>Chordata</taxon>
        <taxon>Craniata</taxon>
        <taxon>Vertebrata</taxon>
        <taxon>Euteleostomi</taxon>
        <taxon>Amphibia</taxon>
        <taxon>Gymnophiona</taxon>
        <taxon>Siphonopidae</taxon>
        <taxon>Microcaecilia</taxon>
    </lineage>
</organism>
<dbReference type="GO" id="GO:0005634">
    <property type="term" value="C:nucleus"/>
    <property type="evidence" value="ECO:0007669"/>
    <property type="project" value="UniProtKB-SubCell"/>
</dbReference>
<dbReference type="GO" id="GO:0000978">
    <property type="term" value="F:RNA polymerase II cis-regulatory region sequence-specific DNA binding"/>
    <property type="evidence" value="ECO:0007669"/>
    <property type="project" value="TreeGrafter"/>
</dbReference>
<dbReference type="GO" id="GO:0000981">
    <property type="term" value="F:DNA-binding transcription factor activity, RNA polymerase II-specific"/>
    <property type="evidence" value="ECO:0007669"/>
    <property type="project" value="TreeGrafter"/>
</dbReference>
<dbReference type="KEGG" id="muo:115475604"/>
<gene>
    <name evidence="6" type="primary">LOC115475604</name>
</gene>
<evidence type="ECO:0000256" key="1">
    <source>
        <dbReference type="ARBA" id="ARBA00004123"/>
    </source>
</evidence>
<protein>
    <submittedName>
        <fullName evidence="6">Forkhead box protein K1-like</fullName>
    </submittedName>
</protein>
<evidence type="ECO:0000313" key="6">
    <source>
        <dbReference type="RefSeq" id="XP_030067319.1"/>
    </source>
</evidence>
<dbReference type="InParanoid" id="A0A6P7YVJ2"/>
<dbReference type="PANTHER" id="PTHR45881">
    <property type="entry name" value="CHECKPOINT SUPPRESSOR 1-LIKE, ISOFORM A-RELATED"/>
    <property type="match status" value="1"/>
</dbReference>
<evidence type="ECO:0000256" key="4">
    <source>
        <dbReference type="ARBA" id="ARBA00023242"/>
    </source>
</evidence>
<evidence type="ECO:0000313" key="5">
    <source>
        <dbReference type="Proteomes" id="UP000515156"/>
    </source>
</evidence>
<dbReference type="GeneID" id="115475604"/>
<keyword evidence="3" id="KW-0804">Transcription</keyword>
<keyword evidence="4" id="KW-0539">Nucleus</keyword>
<dbReference type="RefSeq" id="XP_030067319.1">
    <property type="nucleotide sequence ID" value="XM_030211459.1"/>
</dbReference>
<name>A0A6P7YVJ2_9AMPH</name>
<dbReference type="PANTHER" id="PTHR45881:SF4">
    <property type="entry name" value="FORKHEAD BOX PROTEIN K1"/>
    <property type="match status" value="1"/>
</dbReference>